<keyword evidence="8" id="KW-0752">Steroid biosynthesis</keyword>
<evidence type="ECO:0000256" key="20">
    <source>
        <dbReference type="ARBA" id="ARBA00076244"/>
    </source>
</evidence>
<keyword evidence="11 24" id="KW-0408">Iron</keyword>
<evidence type="ECO:0000256" key="23">
    <source>
        <dbReference type="ARBA" id="ARBA00084112"/>
    </source>
</evidence>
<comment type="pathway">
    <text evidence="14">Plant hormone biosynthesis; brassinosteroid biosynthesis.</text>
</comment>
<dbReference type="InterPro" id="IPR001128">
    <property type="entry name" value="Cyt_P450"/>
</dbReference>
<evidence type="ECO:0000256" key="4">
    <source>
        <dbReference type="ARBA" id="ARBA00010617"/>
    </source>
</evidence>
<keyword evidence="6 26" id="KW-0812">Transmembrane</keyword>
<dbReference type="EC" id="1.14.14.147" evidence="18"/>
<evidence type="ECO:0000256" key="10">
    <source>
        <dbReference type="ARBA" id="ARBA00023002"/>
    </source>
</evidence>
<proteinExistence type="inferred from homology"/>
<organism evidence="27 28">
    <name type="scientific">Salvia divinorum</name>
    <name type="common">Maria pastora</name>
    <name type="synonym">Diviner's sage</name>
    <dbReference type="NCBI Taxonomy" id="28513"/>
    <lineage>
        <taxon>Eukaryota</taxon>
        <taxon>Viridiplantae</taxon>
        <taxon>Streptophyta</taxon>
        <taxon>Embryophyta</taxon>
        <taxon>Tracheophyta</taxon>
        <taxon>Spermatophyta</taxon>
        <taxon>Magnoliopsida</taxon>
        <taxon>eudicotyledons</taxon>
        <taxon>Gunneridae</taxon>
        <taxon>Pentapetalae</taxon>
        <taxon>asterids</taxon>
        <taxon>lamiids</taxon>
        <taxon>Lamiales</taxon>
        <taxon>Lamiaceae</taxon>
        <taxon>Nepetoideae</taxon>
        <taxon>Mentheae</taxon>
        <taxon>Salviinae</taxon>
        <taxon>Salvia</taxon>
        <taxon>Salvia subgen. Calosphace</taxon>
    </lineage>
</organism>
<dbReference type="GO" id="GO:0016709">
    <property type="term" value="F:oxidoreductase activity, acting on paired donors, with incorporation or reduction of molecular oxygen, NAD(P)H as one donor, and incorporation of one atom of oxygen"/>
    <property type="evidence" value="ECO:0007669"/>
    <property type="project" value="UniProtKB-ARBA"/>
</dbReference>
<keyword evidence="28" id="KW-1185">Reference proteome</keyword>
<keyword evidence="9 26" id="KW-1133">Transmembrane helix</keyword>
<dbReference type="GO" id="GO:0016114">
    <property type="term" value="P:terpenoid biosynthetic process"/>
    <property type="evidence" value="ECO:0007669"/>
    <property type="project" value="UniProtKB-ARBA"/>
</dbReference>
<dbReference type="GO" id="GO:0048441">
    <property type="term" value="P:petal development"/>
    <property type="evidence" value="ECO:0007669"/>
    <property type="project" value="UniProtKB-ARBA"/>
</dbReference>
<dbReference type="GO" id="GO:0048366">
    <property type="term" value="P:leaf development"/>
    <property type="evidence" value="ECO:0007669"/>
    <property type="project" value="UniProtKB-ARBA"/>
</dbReference>
<evidence type="ECO:0000256" key="21">
    <source>
        <dbReference type="ARBA" id="ARBA00078776"/>
    </source>
</evidence>
<dbReference type="AlphaFoldDB" id="A0ABD1INP2"/>
<evidence type="ECO:0000256" key="16">
    <source>
        <dbReference type="ARBA" id="ARBA00051572"/>
    </source>
</evidence>
<evidence type="ECO:0000256" key="24">
    <source>
        <dbReference type="PIRSR" id="PIRSR602401-1"/>
    </source>
</evidence>
<comment type="caution">
    <text evidence="27">The sequence shown here is derived from an EMBL/GenBank/DDBJ whole genome shotgun (WGS) entry which is preliminary data.</text>
</comment>
<evidence type="ECO:0000256" key="18">
    <source>
        <dbReference type="ARBA" id="ARBA00066344"/>
    </source>
</evidence>
<evidence type="ECO:0000256" key="14">
    <source>
        <dbReference type="ARBA" id="ARBA00037910"/>
    </source>
</evidence>
<dbReference type="GO" id="GO:0048443">
    <property type="term" value="P:stamen development"/>
    <property type="evidence" value="ECO:0007669"/>
    <property type="project" value="UniProtKB-ARBA"/>
</dbReference>
<dbReference type="Pfam" id="PF00067">
    <property type="entry name" value="p450"/>
    <property type="match status" value="1"/>
</dbReference>
<comment type="catalytic activity">
    <reaction evidence="15">
        <text>(22S,24R)-22-hydroxy-5alpha-ergostan-3-one + reduced [NADPH--hemoprotein reductase] + O2 = 3-dehydro-6-deoxoteasterone + oxidized [NADPH--hemoprotein reductase] + H2O + H(+)</text>
        <dbReference type="Rhea" id="RHEA:27325"/>
        <dbReference type="Rhea" id="RHEA-COMP:11964"/>
        <dbReference type="Rhea" id="RHEA-COMP:11965"/>
        <dbReference type="ChEBI" id="CHEBI:15377"/>
        <dbReference type="ChEBI" id="CHEBI:15378"/>
        <dbReference type="ChEBI" id="CHEBI:15379"/>
        <dbReference type="ChEBI" id="CHEBI:20710"/>
        <dbReference type="ChEBI" id="CHEBI:57618"/>
        <dbReference type="ChEBI" id="CHEBI:58210"/>
        <dbReference type="ChEBI" id="CHEBI:59411"/>
        <dbReference type="EC" id="1.14.14.147"/>
    </reaction>
</comment>
<evidence type="ECO:0000256" key="15">
    <source>
        <dbReference type="ARBA" id="ARBA00050234"/>
    </source>
</evidence>
<dbReference type="InterPro" id="IPR017972">
    <property type="entry name" value="Cyt_P450_CS"/>
</dbReference>
<evidence type="ECO:0000256" key="19">
    <source>
        <dbReference type="ARBA" id="ARBA00075093"/>
    </source>
</evidence>
<keyword evidence="23" id="KW-0444">Lipid biosynthesis</keyword>
<protein>
    <recommendedName>
        <fullName evidence="18">22alpha-hydroxysteroid 23-monooxygenase</fullName>
        <ecNumber evidence="18">1.14.14.147</ecNumber>
    </recommendedName>
    <alternativeName>
        <fullName evidence="21">(22R,23R)-22,23-dihydroxy-campest-4-en-3-one synthase</fullName>
    </alternativeName>
    <alternativeName>
        <fullName evidence="22">(22R,23R)-22,23-dihydroxycampesterol synthase</fullName>
    </alternativeName>
    <alternativeName>
        <fullName evidence="19">6-deoxoteasterone synthase</fullName>
    </alternativeName>
    <alternativeName>
        <fullName evidence="20">Teasterone synthase</fullName>
    </alternativeName>
</protein>
<feature type="transmembrane region" description="Helical" evidence="26">
    <location>
        <begin position="12"/>
        <end position="30"/>
    </location>
</feature>
<comment type="subcellular location">
    <subcellularLocation>
        <location evidence="2">Membrane</location>
        <topology evidence="2">Single-pass membrane protein</topology>
    </subcellularLocation>
</comment>
<feature type="binding site" description="axial binding residue" evidence="24">
    <location>
        <position position="447"/>
    </location>
    <ligand>
        <name>heme</name>
        <dbReference type="ChEBI" id="CHEBI:30413"/>
    </ligand>
    <ligandPart>
        <name>Fe</name>
        <dbReference type="ChEBI" id="CHEBI:18248"/>
    </ligandPart>
</feature>
<dbReference type="Proteomes" id="UP001567538">
    <property type="component" value="Unassembled WGS sequence"/>
</dbReference>
<evidence type="ECO:0000256" key="1">
    <source>
        <dbReference type="ARBA" id="ARBA00001971"/>
    </source>
</evidence>
<name>A0ABD1INP2_SALDI</name>
<evidence type="ECO:0000256" key="3">
    <source>
        <dbReference type="ARBA" id="ARBA00004972"/>
    </source>
</evidence>
<dbReference type="PRINTS" id="PR00463">
    <property type="entry name" value="EP450I"/>
</dbReference>
<evidence type="ECO:0000256" key="5">
    <source>
        <dbReference type="ARBA" id="ARBA00022617"/>
    </source>
</evidence>
<dbReference type="CDD" id="cd11043">
    <property type="entry name" value="CYP90-like"/>
    <property type="match status" value="1"/>
</dbReference>
<comment type="cofactor">
    <cofactor evidence="1 24">
        <name>heme</name>
        <dbReference type="ChEBI" id="CHEBI:30413"/>
    </cofactor>
</comment>
<keyword evidence="7 24" id="KW-0479">Metal-binding</keyword>
<keyword evidence="10 25" id="KW-0560">Oxidoreductase</keyword>
<evidence type="ECO:0000256" key="26">
    <source>
        <dbReference type="SAM" id="Phobius"/>
    </source>
</evidence>
<dbReference type="FunFam" id="1.10.630.10:FF:000048">
    <property type="entry name" value="3-epi-6-deoxocathasterone 23-monooxygenase CYP90D1"/>
    <property type="match status" value="1"/>
</dbReference>
<dbReference type="PRINTS" id="PR00385">
    <property type="entry name" value="P450"/>
</dbReference>
<evidence type="ECO:0000313" key="27">
    <source>
        <dbReference type="EMBL" id="KAL1569508.1"/>
    </source>
</evidence>
<dbReference type="GO" id="GO:0046872">
    <property type="term" value="F:metal ion binding"/>
    <property type="evidence" value="ECO:0007669"/>
    <property type="project" value="UniProtKB-KW"/>
</dbReference>
<dbReference type="SUPFAM" id="SSF48264">
    <property type="entry name" value="Cytochrome P450"/>
    <property type="match status" value="1"/>
</dbReference>
<dbReference type="PROSITE" id="PS00086">
    <property type="entry name" value="CYTOCHROME_P450"/>
    <property type="match status" value="1"/>
</dbReference>
<evidence type="ECO:0000256" key="6">
    <source>
        <dbReference type="ARBA" id="ARBA00022692"/>
    </source>
</evidence>
<dbReference type="GO" id="GO:0102097">
    <property type="term" value="F:22alpha-hydroxysteroid 23-monooxygenase activity"/>
    <property type="evidence" value="ECO:0007669"/>
    <property type="project" value="UniProtKB-EC"/>
</dbReference>
<keyword evidence="23" id="KW-0443">Lipid metabolism</keyword>
<dbReference type="EMBL" id="JBEAFC010000001">
    <property type="protein sequence ID" value="KAL1569508.1"/>
    <property type="molecule type" value="Genomic_DNA"/>
</dbReference>
<comment type="similarity">
    <text evidence="4 25">Belongs to the cytochrome P450 family.</text>
</comment>
<evidence type="ECO:0000256" key="17">
    <source>
        <dbReference type="ARBA" id="ARBA00060577"/>
    </source>
</evidence>
<dbReference type="GO" id="GO:0016020">
    <property type="term" value="C:membrane"/>
    <property type="evidence" value="ECO:0007669"/>
    <property type="project" value="UniProtKB-SubCell"/>
</dbReference>
<keyword evidence="12 25" id="KW-0503">Monooxygenase</keyword>
<evidence type="ECO:0000256" key="22">
    <source>
        <dbReference type="ARBA" id="ARBA00083187"/>
    </source>
</evidence>
<keyword evidence="5 24" id="KW-0349">Heme</keyword>
<evidence type="ECO:0000256" key="13">
    <source>
        <dbReference type="ARBA" id="ARBA00023136"/>
    </source>
</evidence>
<sequence length="498" mass="56926">MQRWLTSEGWAVAAISLCVVCVCRVWMMMMKNKKKEREEKSVLQREEERFVIPRGSWGWPLIGETLEFIASGYTSTPVSFMEKRKSLYGDVFRTHILGKAIVVSTDPDVSKVILQNHGNAFMPCYPKSITELLGKSSILQINGALHKRLHTLIGVFLKSAQLKDRITRDIERIVVLTLSSWMGKSCQLHVQDETKKITFEILVRVLMSIGPGDEMECIKREFEEFIKGLICLPVNLPGTRLYKSLKAKKRLLKVVDKIVEARKTSMEDNGENVPPNDAIDVLLRDSGDSDGIPLDFISGNIIEMMIPGEETVPTAMTLAVKFLVDNPIALAHMVEENIELRKRKKDSCEDYSWTDYMSLLFTQNVINETLRLSNIINAVWRKALKEVKIKGYLIPEGWCVLASLSSVHMDEMNYENPYKFDPWRWKKMGSAAYNSIFTPFGGGQRLCPGLELSRLEISIFLHHLVTTYRLSAERDEIIYFPTVRMKRKLPITVTPLEQ</sequence>
<evidence type="ECO:0000313" key="28">
    <source>
        <dbReference type="Proteomes" id="UP001567538"/>
    </source>
</evidence>
<reference evidence="27 28" key="1">
    <citation type="submission" date="2024-06" db="EMBL/GenBank/DDBJ databases">
        <title>A chromosome level genome sequence of Diviner's sage (Salvia divinorum).</title>
        <authorList>
            <person name="Ford S.A."/>
            <person name="Ro D.-K."/>
            <person name="Ness R.W."/>
            <person name="Phillips M.A."/>
        </authorList>
    </citation>
    <scope>NUCLEOTIDE SEQUENCE [LARGE SCALE GENOMIC DNA]</scope>
    <source>
        <strain evidence="27">SAF-2024a</strain>
        <tissue evidence="27">Leaf</tissue>
    </source>
</reference>
<dbReference type="GO" id="GO:0016132">
    <property type="term" value="P:brassinosteroid biosynthetic process"/>
    <property type="evidence" value="ECO:0007669"/>
    <property type="project" value="UniProtKB-KW"/>
</dbReference>
<dbReference type="PANTHER" id="PTHR24286:SF254">
    <property type="entry name" value="3-EPI-6-DEOXOCATHASTERONE 23-MONOOXYGENASE CYP90C1"/>
    <property type="match status" value="1"/>
</dbReference>
<dbReference type="InterPro" id="IPR002401">
    <property type="entry name" value="Cyt_P450_E_grp-I"/>
</dbReference>
<comment type="catalytic activity">
    <reaction evidence="16">
        <text>3-epi-6-deoxocathasterone + reduced [NADPH--hemoprotein reductase] + O2 = 6-deoxotyphasterol + oxidized [NADPH--hemoprotein reductase] + H2O + H(+)</text>
        <dbReference type="Rhea" id="RHEA:27321"/>
        <dbReference type="Rhea" id="RHEA-COMP:11964"/>
        <dbReference type="Rhea" id="RHEA-COMP:11965"/>
        <dbReference type="ChEBI" id="CHEBI:15377"/>
        <dbReference type="ChEBI" id="CHEBI:15378"/>
        <dbReference type="ChEBI" id="CHEBI:15379"/>
        <dbReference type="ChEBI" id="CHEBI:20717"/>
        <dbReference type="ChEBI" id="CHEBI:57618"/>
        <dbReference type="ChEBI" id="CHEBI:58210"/>
        <dbReference type="ChEBI" id="CHEBI:59410"/>
        <dbReference type="EC" id="1.14.14.147"/>
    </reaction>
</comment>
<keyword evidence="23" id="KW-1069">Brassinosteroid biosynthesis</keyword>
<evidence type="ECO:0000256" key="7">
    <source>
        <dbReference type="ARBA" id="ARBA00022723"/>
    </source>
</evidence>
<accession>A0ABD1INP2</accession>
<evidence type="ECO:0000256" key="11">
    <source>
        <dbReference type="ARBA" id="ARBA00023004"/>
    </source>
</evidence>
<evidence type="ECO:0000256" key="8">
    <source>
        <dbReference type="ARBA" id="ARBA00022955"/>
    </source>
</evidence>
<gene>
    <name evidence="27" type="primary">ROT3</name>
    <name evidence="27" type="ORF">AAHA92_00982</name>
</gene>
<dbReference type="Gene3D" id="1.10.630.10">
    <property type="entry name" value="Cytochrome P450"/>
    <property type="match status" value="1"/>
</dbReference>
<evidence type="ECO:0000256" key="2">
    <source>
        <dbReference type="ARBA" id="ARBA00004167"/>
    </source>
</evidence>
<evidence type="ECO:0000256" key="12">
    <source>
        <dbReference type="ARBA" id="ARBA00023033"/>
    </source>
</evidence>
<dbReference type="InterPro" id="IPR036396">
    <property type="entry name" value="Cyt_P450_sf"/>
</dbReference>
<comment type="pathway">
    <text evidence="3">Hormone biosynthesis.</text>
</comment>
<comment type="pathway">
    <text evidence="17">Steroid biosynthesis.</text>
</comment>
<evidence type="ECO:0000256" key="9">
    <source>
        <dbReference type="ARBA" id="ARBA00022989"/>
    </source>
</evidence>
<evidence type="ECO:0000256" key="25">
    <source>
        <dbReference type="RuleBase" id="RU000461"/>
    </source>
</evidence>
<keyword evidence="13 26" id="KW-0472">Membrane</keyword>
<dbReference type="PANTHER" id="PTHR24286">
    <property type="entry name" value="CYTOCHROME P450 26"/>
    <property type="match status" value="1"/>
</dbReference>